<protein>
    <submittedName>
        <fullName evidence="2">Uncharacterized protein</fullName>
    </submittedName>
</protein>
<evidence type="ECO:0000256" key="1">
    <source>
        <dbReference type="SAM" id="Phobius"/>
    </source>
</evidence>
<dbReference type="AlphaFoldDB" id="A0A2P2N6C0"/>
<sequence>MSTQDDDSLITLPIFIIHPMLIYTLLYSINESRDFPILVPRQHVIWKG</sequence>
<feature type="transmembrane region" description="Helical" evidence="1">
    <location>
        <begin position="12"/>
        <end position="29"/>
    </location>
</feature>
<dbReference type="EMBL" id="GGEC01057462">
    <property type="protein sequence ID" value="MBX37946.1"/>
    <property type="molecule type" value="Transcribed_RNA"/>
</dbReference>
<keyword evidence="1" id="KW-0812">Transmembrane</keyword>
<keyword evidence="1" id="KW-1133">Transmembrane helix</keyword>
<name>A0A2P2N6C0_RHIMU</name>
<reference evidence="2" key="1">
    <citation type="submission" date="2018-02" db="EMBL/GenBank/DDBJ databases">
        <title>Rhizophora mucronata_Transcriptome.</title>
        <authorList>
            <person name="Meera S.P."/>
            <person name="Sreeshan A."/>
            <person name="Augustine A."/>
        </authorList>
    </citation>
    <scope>NUCLEOTIDE SEQUENCE</scope>
    <source>
        <tissue evidence="2">Leaf</tissue>
    </source>
</reference>
<evidence type="ECO:0000313" key="2">
    <source>
        <dbReference type="EMBL" id="MBX37946.1"/>
    </source>
</evidence>
<accession>A0A2P2N6C0</accession>
<proteinExistence type="predicted"/>
<organism evidence="2">
    <name type="scientific">Rhizophora mucronata</name>
    <name type="common">Asiatic mangrove</name>
    <dbReference type="NCBI Taxonomy" id="61149"/>
    <lineage>
        <taxon>Eukaryota</taxon>
        <taxon>Viridiplantae</taxon>
        <taxon>Streptophyta</taxon>
        <taxon>Embryophyta</taxon>
        <taxon>Tracheophyta</taxon>
        <taxon>Spermatophyta</taxon>
        <taxon>Magnoliopsida</taxon>
        <taxon>eudicotyledons</taxon>
        <taxon>Gunneridae</taxon>
        <taxon>Pentapetalae</taxon>
        <taxon>rosids</taxon>
        <taxon>fabids</taxon>
        <taxon>Malpighiales</taxon>
        <taxon>Rhizophoraceae</taxon>
        <taxon>Rhizophora</taxon>
    </lineage>
</organism>
<keyword evidence="1" id="KW-0472">Membrane</keyword>